<evidence type="ECO:0000313" key="2">
    <source>
        <dbReference type="Proteomes" id="UP001054889"/>
    </source>
</evidence>
<organism evidence="1 2">
    <name type="scientific">Eleusine coracana subsp. coracana</name>
    <dbReference type="NCBI Taxonomy" id="191504"/>
    <lineage>
        <taxon>Eukaryota</taxon>
        <taxon>Viridiplantae</taxon>
        <taxon>Streptophyta</taxon>
        <taxon>Embryophyta</taxon>
        <taxon>Tracheophyta</taxon>
        <taxon>Spermatophyta</taxon>
        <taxon>Magnoliopsida</taxon>
        <taxon>Liliopsida</taxon>
        <taxon>Poales</taxon>
        <taxon>Poaceae</taxon>
        <taxon>PACMAD clade</taxon>
        <taxon>Chloridoideae</taxon>
        <taxon>Cynodonteae</taxon>
        <taxon>Eleusininae</taxon>
        <taxon>Eleusine</taxon>
    </lineage>
</organism>
<gene>
    <name evidence="1" type="primary">ga03628</name>
    <name evidence="1" type="ORF">PR202_ga03628</name>
</gene>
<dbReference type="Proteomes" id="UP001054889">
    <property type="component" value="Unassembled WGS sequence"/>
</dbReference>
<proteinExistence type="predicted"/>
<evidence type="ECO:0000313" key="1">
    <source>
        <dbReference type="EMBL" id="GJM87651.1"/>
    </source>
</evidence>
<dbReference type="EMBL" id="BQKI01000002">
    <property type="protein sequence ID" value="GJM87651.1"/>
    <property type="molecule type" value="Genomic_DNA"/>
</dbReference>
<name>A0AAV5BN48_ELECO</name>
<dbReference type="AlphaFoldDB" id="A0AAV5BN48"/>
<accession>A0AAV5BN48</accession>
<reference evidence="1" key="1">
    <citation type="journal article" date="2018" name="DNA Res.">
        <title>Multiple hybrid de novo genome assembly of finger millet, an orphan allotetraploid crop.</title>
        <authorList>
            <person name="Hatakeyama M."/>
            <person name="Aluri S."/>
            <person name="Balachadran M.T."/>
            <person name="Sivarajan S.R."/>
            <person name="Patrignani A."/>
            <person name="Gruter S."/>
            <person name="Poveda L."/>
            <person name="Shimizu-Inatsugi R."/>
            <person name="Baeten J."/>
            <person name="Francoijs K.J."/>
            <person name="Nataraja K.N."/>
            <person name="Reddy Y.A.N."/>
            <person name="Phadnis S."/>
            <person name="Ravikumar R.L."/>
            <person name="Schlapbach R."/>
            <person name="Sreeman S.M."/>
            <person name="Shimizu K.K."/>
        </authorList>
    </citation>
    <scope>NUCLEOTIDE SEQUENCE</scope>
</reference>
<keyword evidence="2" id="KW-1185">Reference proteome</keyword>
<protein>
    <submittedName>
        <fullName evidence="1">Uncharacterized protein</fullName>
    </submittedName>
</protein>
<sequence length="80" mass="8929">MGLAWPFTCSPAAVARHVLAPRWPMIARFAPRATYRGRRVSSHPPRRGIKARPRSPALVAGVVVFVSLAPRKYRRTIVLV</sequence>
<comment type="caution">
    <text evidence="1">The sequence shown here is derived from an EMBL/GenBank/DDBJ whole genome shotgun (WGS) entry which is preliminary data.</text>
</comment>
<reference evidence="1" key="2">
    <citation type="submission" date="2021-12" db="EMBL/GenBank/DDBJ databases">
        <title>Resequencing data analysis of finger millet.</title>
        <authorList>
            <person name="Hatakeyama M."/>
            <person name="Aluri S."/>
            <person name="Balachadran M.T."/>
            <person name="Sivarajan S.R."/>
            <person name="Poveda L."/>
            <person name="Shimizu-Inatsugi R."/>
            <person name="Schlapbach R."/>
            <person name="Sreeman S.M."/>
            <person name="Shimizu K.K."/>
        </authorList>
    </citation>
    <scope>NUCLEOTIDE SEQUENCE</scope>
</reference>